<evidence type="ECO:0000313" key="1">
    <source>
        <dbReference type="EMBL" id="MCI83887.1"/>
    </source>
</evidence>
<protein>
    <submittedName>
        <fullName evidence="1">Uncharacterized protein</fullName>
    </submittedName>
</protein>
<organism evidence="1 2">
    <name type="scientific">Trifolium medium</name>
    <dbReference type="NCBI Taxonomy" id="97028"/>
    <lineage>
        <taxon>Eukaryota</taxon>
        <taxon>Viridiplantae</taxon>
        <taxon>Streptophyta</taxon>
        <taxon>Embryophyta</taxon>
        <taxon>Tracheophyta</taxon>
        <taxon>Spermatophyta</taxon>
        <taxon>Magnoliopsida</taxon>
        <taxon>eudicotyledons</taxon>
        <taxon>Gunneridae</taxon>
        <taxon>Pentapetalae</taxon>
        <taxon>rosids</taxon>
        <taxon>fabids</taxon>
        <taxon>Fabales</taxon>
        <taxon>Fabaceae</taxon>
        <taxon>Papilionoideae</taxon>
        <taxon>50 kb inversion clade</taxon>
        <taxon>NPAAA clade</taxon>
        <taxon>Hologalegina</taxon>
        <taxon>IRL clade</taxon>
        <taxon>Trifolieae</taxon>
        <taxon>Trifolium</taxon>
    </lineage>
</organism>
<feature type="non-terminal residue" evidence="1">
    <location>
        <position position="28"/>
    </location>
</feature>
<proteinExistence type="predicted"/>
<dbReference type="Proteomes" id="UP000265520">
    <property type="component" value="Unassembled WGS sequence"/>
</dbReference>
<sequence>MNPRWDSLGLAGISLSETKLARPLQASP</sequence>
<accession>A0A392V6Q8</accession>
<dbReference type="AlphaFoldDB" id="A0A392V6Q8"/>
<keyword evidence="2" id="KW-1185">Reference proteome</keyword>
<comment type="caution">
    <text evidence="1">The sequence shown here is derived from an EMBL/GenBank/DDBJ whole genome shotgun (WGS) entry which is preliminary data.</text>
</comment>
<evidence type="ECO:0000313" key="2">
    <source>
        <dbReference type="Proteomes" id="UP000265520"/>
    </source>
</evidence>
<reference evidence="1 2" key="1">
    <citation type="journal article" date="2018" name="Front. Plant Sci.">
        <title>Red Clover (Trifolium pratense) and Zigzag Clover (T. medium) - A Picture of Genomic Similarities and Differences.</title>
        <authorList>
            <person name="Dluhosova J."/>
            <person name="Istvanek J."/>
            <person name="Nedelnik J."/>
            <person name="Repkova J."/>
        </authorList>
    </citation>
    <scope>NUCLEOTIDE SEQUENCE [LARGE SCALE GENOMIC DNA]</scope>
    <source>
        <strain evidence="2">cv. 10/8</strain>
        <tissue evidence="1">Leaf</tissue>
    </source>
</reference>
<dbReference type="EMBL" id="LXQA011077607">
    <property type="protein sequence ID" value="MCI83887.1"/>
    <property type="molecule type" value="Genomic_DNA"/>
</dbReference>
<name>A0A392V6Q8_9FABA</name>